<keyword evidence="3" id="KW-1185">Reference proteome</keyword>
<feature type="region of interest" description="Disordered" evidence="1">
    <location>
        <begin position="66"/>
        <end position="92"/>
    </location>
</feature>
<dbReference type="InterPro" id="IPR010424">
    <property type="entry name" value="EutQ"/>
</dbReference>
<dbReference type="EMBL" id="BNAU01000002">
    <property type="protein sequence ID" value="GHE88873.1"/>
    <property type="molecule type" value="Genomic_DNA"/>
</dbReference>
<dbReference type="Gene3D" id="2.60.120.10">
    <property type="entry name" value="Jelly Rolls"/>
    <property type="match status" value="1"/>
</dbReference>
<gene>
    <name evidence="2" type="ORF">GCM10017786_21120</name>
</gene>
<evidence type="ECO:0000256" key="1">
    <source>
        <dbReference type="SAM" id="MobiDB-lite"/>
    </source>
</evidence>
<dbReference type="InterPro" id="IPR011051">
    <property type="entry name" value="RmlC_Cupin_sf"/>
</dbReference>
<organism evidence="2 3">
    <name type="scientific">Amycolatopsis deserti</name>
    <dbReference type="NCBI Taxonomy" id="185696"/>
    <lineage>
        <taxon>Bacteria</taxon>
        <taxon>Bacillati</taxon>
        <taxon>Actinomycetota</taxon>
        <taxon>Actinomycetes</taxon>
        <taxon>Pseudonocardiales</taxon>
        <taxon>Pseudonocardiaceae</taxon>
        <taxon>Amycolatopsis</taxon>
    </lineage>
</organism>
<protein>
    <recommendedName>
        <fullName evidence="4">Ethanolamine utilization protein EutQ</fullName>
    </recommendedName>
</protein>
<evidence type="ECO:0000313" key="2">
    <source>
        <dbReference type="EMBL" id="GHE88873.1"/>
    </source>
</evidence>
<proteinExistence type="predicted"/>
<evidence type="ECO:0000313" key="3">
    <source>
        <dbReference type="Proteomes" id="UP000605897"/>
    </source>
</evidence>
<name>A0ABQ3INH5_9PSEU</name>
<evidence type="ECO:0008006" key="4">
    <source>
        <dbReference type="Google" id="ProtNLM"/>
    </source>
</evidence>
<reference evidence="3" key="1">
    <citation type="journal article" date="2019" name="Int. J. Syst. Evol. Microbiol.">
        <title>The Global Catalogue of Microorganisms (GCM) 10K type strain sequencing project: providing services to taxonomists for standard genome sequencing and annotation.</title>
        <authorList>
            <consortium name="The Broad Institute Genomics Platform"/>
            <consortium name="The Broad Institute Genome Sequencing Center for Infectious Disease"/>
            <person name="Wu L."/>
            <person name="Ma J."/>
        </authorList>
    </citation>
    <scope>NUCLEOTIDE SEQUENCE [LARGE SCALE GENOMIC DNA]</scope>
    <source>
        <strain evidence="3">CGMCC 4.7677</strain>
    </source>
</reference>
<sequence length="203" mass="21453">MPSLPSSCGAATDSPEAAETAGFVGGVLSMWFSSLCSSRRDGNHIATAPGRSLPIAHPYGGVPARPNATTWDYPGNAAPRSREERSMNAPSARKLEFDPAHRDAIGPISIDRRTVGSGLVDLATGFAEFVDDAPADEWVQPYEEALYVLEGELKIRVNGHTVVGTPGDVIAVEKGATVSASGKVGTRVYFAVVPANWRETMGR</sequence>
<dbReference type="Proteomes" id="UP000605897">
    <property type="component" value="Unassembled WGS sequence"/>
</dbReference>
<comment type="caution">
    <text evidence="2">The sequence shown here is derived from an EMBL/GenBank/DDBJ whole genome shotgun (WGS) entry which is preliminary data.</text>
</comment>
<dbReference type="InterPro" id="IPR014710">
    <property type="entry name" value="RmlC-like_jellyroll"/>
</dbReference>
<dbReference type="Pfam" id="PF06249">
    <property type="entry name" value="EutQ"/>
    <property type="match status" value="1"/>
</dbReference>
<accession>A0ABQ3INH5</accession>
<dbReference type="SUPFAM" id="SSF51182">
    <property type="entry name" value="RmlC-like cupins"/>
    <property type="match status" value="1"/>
</dbReference>